<sequence>MRSFTDKKNKGRLIILTMCLTCLLLQMNVKASEPLTEGSWKCIDENWFYFNKNGEALTGWQQINGRWYFLAFGLNGLSGKMLTGWQWIDGRCYYLSVKTEEKYPEGAMFLNDLTPDGYQVGETGAWLEGTQIMEVPGKGIQTERKNSAAVSKFITGGGGGGNRKIRDFNSSIDQEPKSNPVTPSEQPSETKPDKSESEIPKNPEGQCIYTIKYMDIDDKSTLQVVTGYGKEGETIQITPIEIDGYRICKGQKDGLILTGNHTNVSVYYQKEALSSPSEAKKISWNLYFIEGGRPDKEILKGQKGETEEGKELVIDFPETFIGTDRYYYHSLVSSPWSVEVNGNGIQKYYIEFRKGEQIPEEADPDDESKERLLDWLETARMADYLITGEYPTEIQLISTSQTEGNERLLNLVSMAEGTERKEIYLIAKGYYPSAGIISQRLPMIKNISELPVEQLTISGTTYTVLRVGFEKAYDENICSHEYEMIDKVAATCIENGHQTVGCKKCGKEETVILPATGHIDEDHDGTCDICQEPSDEAPEAVHYSIGDVQVRAIGDKLYLFRCIDDDYEDALGKSQKLALFICDSVIRSDVQGSSKKLNFGDNNNYKYSKVRGWLLENAKADFVHDTYIGITNSYMGSTSTGAYEQFSENSLQGKARLFQQLEDRVFILSVDEAIKYKDYLWKFNGSVNNNPESQVSAYSKGYYLRTPQDSGNLDIQYGDAIYTVSLVGGNIRPVEVSETNIGVRPVMAIPQG</sequence>
<name>A0ABY7ADF7_9FIRM</name>
<evidence type="ECO:0000313" key="5">
    <source>
        <dbReference type="EMBL" id="WAJ23556.1"/>
    </source>
</evidence>
<keyword evidence="6" id="KW-1185">Reference proteome</keyword>
<dbReference type="InterPro" id="IPR046240">
    <property type="entry name" value="DUF6273"/>
</dbReference>
<dbReference type="Proteomes" id="UP001163115">
    <property type="component" value="Chromosome"/>
</dbReference>
<dbReference type="Gene3D" id="2.10.270.10">
    <property type="entry name" value="Cholin Binding"/>
    <property type="match status" value="1"/>
</dbReference>
<evidence type="ECO:0000256" key="3">
    <source>
        <dbReference type="SAM" id="SignalP"/>
    </source>
</evidence>
<evidence type="ECO:0000256" key="2">
    <source>
        <dbReference type="SAM" id="MobiDB-lite"/>
    </source>
</evidence>
<evidence type="ECO:0000256" key="1">
    <source>
        <dbReference type="ARBA" id="ARBA00022737"/>
    </source>
</evidence>
<organism evidence="5 6">
    <name type="scientific">Lacrimispora xylanolytica</name>
    <dbReference type="NCBI Taxonomy" id="29375"/>
    <lineage>
        <taxon>Bacteria</taxon>
        <taxon>Bacillati</taxon>
        <taxon>Bacillota</taxon>
        <taxon>Clostridia</taxon>
        <taxon>Lachnospirales</taxon>
        <taxon>Lachnospiraceae</taxon>
        <taxon>Lacrimispora</taxon>
    </lineage>
</organism>
<feature type="chain" id="PRO_5046762028" evidence="3">
    <location>
        <begin position="32"/>
        <end position="752"/>
    </location>
</feature>
<feature type="region of interest" description="Disordered" evidence="2">
    <location>
        <begin position="151"/>
        <end position="203"/>
    </location>
</feature>
<feature type="signal peptide" evidence="3">
    <location>
        <begin position="1"/>
        <end position="31"/>
    </location>
</feature>
<protein>
    <submittedName>
        <fullName evidence="5">DUF6273 domain-containing protein</fullName>
    </submittedName>
</protein>
<dbReference type="RefSeq" id="WP_024834784.1">
    <property type="nucleotide sequence ID" value="NZ_CP113524.1"/>
</dbReference>
<gene>
    <name evidence="5" type="ORF">OW255_18650</name>
</gene>
<dbReference type="Pfam" id="PF19127">
    <property type="entry name" value="Choline_bind_3"/>
    <property type="match status" value="1"/>
</dbReference>
<feature type="domain" description="DUF6273" evidence="4">
    <location>
        <begin position="600"/>
        <end position="750"/>
    </location>
</feature>
<dbReference type="Pfam" id="PF19789">
    <property type="entry name" value="DUF6273"/>
    <property type="match status" value="1"/>
</dbReference>
<proteinExistence type="predicted"/>
<accession>A0ABY7ADF7</accession>
<reference evidence="5" key="1">
    <citation type="submission" date="2022-11" db="EMBL/GenBank/DDBJ databases">
        <title>Lacrimispora xylanolytica sy1, complete genome.</title>
        <authorList>
            <person name="Choi S."/>
        </authorList>
    </citation>
    <scope>NUCLEOTIDE SEQUENCE</scope>
    <source>
        <strain evidence="5">Sy1</strain>
    </source>
</reference>
<dbReference type="SUPFAM" id="SSF69360">
    <property type="entry name" value="Cell wall binding repeat"/>
    <property type="match status" value="1"/>
</dbReference>
<keyword evidence="1" id="KW-0677">Repeat</keyword>
<dbReference type="EMBL" id="CP113524">
    <property type="protein sequence ID" value="WAJ23556.1"/>
    <property type="molecule type" value="Genomic_DNA"/>
</dbReference>
<dbReference type="InterPro" id="IPR018337">
    <property type="entry name" value="Cell_wall/Cho-bd_repeat"/>
</dbReference>
<feature type="compositionally biased region" description="Basic and acidic residues" evidence="2">
    <location>
        <begin position="188"/>
        <end position="201"/>
    </location>
</feature>
<feature type="compositionally biased region" description="Polar residues" evidence="2">
    <location>
        <begin position="168"/>
        <end position="187"/>
    </location>
</feature>
<evidence type="ECO:0000259" key="4">
    <source>
        <dbReference type="Pfam" id="PF19789"/>
    </source>
</evidence>
<evidence type="ECO:0000313" key="6">
    <source>
        <dbReference type="Proteomes" id="UP001163115"/>
    </source>
</evidence>
<keyword evidence="3" id="KW-0732">Signal</keyword>